<feature type="region of interest" description="Disordered" evidence="1">
    <location>
        <begin position="1"/>
        <end position="62"/>
    </location>
</feature>
<comment type="caution">
    <text evidence="2">The sequence shown here is derived from an EMBL/GenBank/DDBJ whole genome shotgun (WGS) entry which is preliminary data.</text>
</comment>
<evidence type="ECO:0000313" key="2">
    <source>
        <dbReference type="EMBL" id="KAK2143760.1"/>
    </source>
</evidence>
<dbReference type="AlphaFoldDB" id="A0AAD9J0N0"/>
<sequence length="75" mass="8267">MARTRPENEQRQYPQSCPKTDATGKKEARMTKDNTAEDGNDGANRDGALMGRGAARSKGQDLVEEYCCSTMSHWG</sequence>
<organism evidence="2 3">
    <name type="scientific">Ridgeia piscesae</name>
    <name type="common">Tubeworm</name>
    <dbReference type="NCBI Taxonomy" id="27915"/>
    <lineage>
        <taxon>Eukaryota</taxon>
        <taxon>Metazoa</taxon>
        <taxon>Spiralia</taxon>
        <taxon>Lophotrochozoa</taxon>
        <taxon>Annelida</taxon>
        <taxon>Polychaeta</taxon>
        <taxon>Sedentaria</taxon>
        <taxon>Canalipalpata</taxon>
        <taxon>Sabellida</taxon>
        <taxon>Siboglinidae</taxon>
        <taxon>Ridgeia</taxon>
    </lineage>
</organism>
<evidence type="ECO:0000256" key="1">
    <source>
        <dbReference type="SAM" id="MobiDB-lite"/>
    </source>
</evidence>
<feature type="compositionally biased region" description="Basic and acidic residues" evidence="1">
    <location>
        <begin position="1"/>
        <end position="10"/>
    </location>
</feature>
<evidence type="ECO:0000313" key="3">
    <source>
        <dbReference type="Proteomes" id="UP001209878"/>
    </source>
</evidence>
<name>A0AAD9J0N0_RIDPI</name>
<dbReference type="Proteomes" id="UP001209878">
    <property type="component" value="Unassembled WGS sequence"/>
</dbReference>
<proteinExistence type="predicted"/>
<feature type="compositionally biased region" description="Basic and acidic residues" evidence="1">
    <location>
        <begin position="22"/>
        <end position="35"/>
    </location>
</feature>
<reference evidence="2" key="1">
    <citation type="journal article" date="2023" name="Mol. Biol. Evol.">
        <title>Third-Generation Sequencing Reveals the Adaptive Role of the Epigenome in Three Deep-Sea Polychaetes.</title>
        <authorList>
            <person name="Perez M."/>
            <person name="Aroh O."/>
            <person name="Sun Y."/>
            <person name="Lan Y."/>
            <person name="Juniper S.K."/>
            <person name="Young C.R."/>
            <person name="Angers B."/>
            <person name="Qian P.Y."/>
        </authorList>
    </citation>
    <scope>NUCLEOTIDE SEQUENCE</scope>
    <source>
        <strain evidence="2">R07B-5</strain>
    </source>
</reference>
<keyword evidence="3" id="KW-1185">Reference proteome</keyword>
<accession>A0AAD9J0N0</accession>
<dbReference type="EMBL" id="JAODUO010004410">
    <property type="protein sequence ID" value="KAK2143760.1"/>
    <property type="molecule type" value="Genomic_DNA"/>
</dbReference>
<protein>
    <submittedName>
        <fullName evidence="2">Uncharacterized protein</fullName>
    </submittedName>
</protein>
<gene>
    <name evidence="2" type="ORF">NP493_4425g00000</name>
</gene>